<gene>
    <name evidence="7" type="ORF">ENE74_07325</name>
</gene>
<evidence type="ECO:0000256" key="1">
    <source>
        <dbReference type="ARBA" id="ARBA00004370"/>
    </source>
</evidence>
<dbReference type="PANTHER" id="PTHR30627:SF1">
    <property type="entry name" value="PEPTIDOGLYCAN D,D-TRANSPEPTIDASE FTSI"/>
    <property type="match status" value="1"/>
</dbReference>
<dbReference type="Gene3D" id="3.30.450.330">
    <property type="match status" value="1"/>
</dbReference>
<keyword evidence="4" id="KW-0812">Transmembrane</keyword>
<dbReference type="InterPro" id="IPR036138">
    <property type="entry name" value="PBP_dimer_sf"/>
</dbReference>
<dbReference type="Gene3D" id="3.40.710.10">
    <property type="entry name" value="DD-peptidase/beta-lactamase superfamily"/>
    <property type="match status" value="1"/>
</dbReference>
<keyword evidence="2" id="KW-0121">Carboxypeptidase</keyword>
<feature type="transmembrane region" description="Helical" evidence="4">
    <location>
        <begin position="28"/>
        <end position="48"/>
    </location>
</feature>
<dbReference type="Pfam" id="PF03717">
    <property type="entry name" value="PBP_dimer"/>
    <property type="match status" value="1"/>
</dbReference>
<evidence type="ECO:0000256" key="4">
    <source>
        <dbReference type="SAM" id="Phobius"/>
    </source>
</evidence>
<keyword evidence="3 4" id="KW-0472">Membrane</keyword>
<name>A0A437J9H2_9SPHN</name>
<dbReference type="InterPro" id="IPR005311">
    <property type="entry name" value="PBP_dimer"/>
</dbReference>
<dbReference type="SUPFAM" id="SSF56519">
    <property type="entry name" value="Penicillin binding protein dimerisation domain"/>
    <property type="match status" value="1"/>
</dbReference>
<dbReference type="AlphaFoldDB" id="A0A437J9H2"/>
<evidence type="ECO:0000259" key="6">
    <source>
        <dbReference type="Pfam" id="PF03717"/>
    </source>
</evidence>
<dbReference type="Gene3D" id="3.90.1310.10">
    <property type="entry name" value="Penicillin-binding protein 2a (Domain 2)"/>
    <property type="match status" value="1"/>
</dbReference>
<dbReference type="InterPro" id="IPR012338">
    <property type="entry name" value="Beta-lactam/transpept-like"/>
</dbReference>
<dbReference type="PANTHER" id="PTHR30627">
    <property type="entry name" value="PEPTIDOGLYCAN D,D-TRANSPEPTIDASE"/>
    <property type="match status" value="1"/>
</dbReference>
<evidence type="ECO:0000313" key="7">
    <source>
        <dbReference type="EMBL" id="RVT42040.1"/>
    </source>
</evidence>
<keyword evidence="2" id="KW-0645">Protease</keyword>
<feature type="domain" description="Penicillin-binding protein transpeptidase" evidence="5">
    <location>
        <begin position="232"/>
        <end position="524"/>
    </location>
</feature>
<comment type="caution">
    <text evidence="7">The sequence shown here is derived from an EMBL/GenBank/DDBJ whole genome shotgun (WGS) entry which is preliminary data.</text>
</comment>
<reference evidence="7 8" key="1">
    <citation type="submission" date="2019-01" db="EMBL/GenBank/DDBJ databases">
        <authorList>
            <person name="Chen W.-M."/>
        </authorList>
    </citation>
    <scope>NUCLEOTIDE SEQUENCE [LARGE SCALE GENOMIC DNA]</scope>
    <source>
        <strain evidence="7 8">TLA-22</strain>
    </source>
</reference>
<proteinExistence type="predicted"/>
<dbReference type="InterPro" id="IPR050515">
    <property type="entry name" value="Beta-lactam/transpept"/>
</dbReference>
<sequence length="568" mass="61794">MATLVVRPDRPRTGTDRVSLTALAHQRLMLLLLLFVAITGLIAVRLVWMGAFSGYGPRTAATAGLLPRADIVDRNGVPLARTMDGYSISVRPDRLIGDPAELARKLNEIFPDESAADFYRKLTGKGWAYLRKRALPEQVAAVNRLGEVGIEFPREKERVYPQRTLAAHVLGFVPGDAGGGMGVEMAFNDRLIDAGLRGKPFALSIDTRVQAALESELYQQMVAQQARGAGGIILDANTGEVIAMASLPVFDPNKLVKDTARNCNDSARCNDMVQSRYELGSTFKPLAIAAAMDHGTVTSMAKRYDATAPLPIGGFRIKDDHPLGRWLNVPETLVHSSNIATARIADEMGAAPLQALFRSLEFDRRSSIELRERAGTLWPSTWGRITTMTVSYGHGIAVTPMHLASAYAALVNGGIWRPATLRRLSEAEVPKGRRVFTAATSARMRQLLRMIVAAGTGRSADAKGFRVGGKTGSAEKPFEGGYAHHSLVTTFAAAFPMDNPKYVVLTMMDEPKGNAETFGLRTAAWTASPVVKRVVERVGPMLGVYPDERRDVDISELMPLLWKAKGEE</sequence>
<dbReference type="GO" id="GO:0005886">
    <property type="term" value="C:plasma membrane"/>
    <property type="evidence" value="ECO:0007669"/>
    <property type="project" value="TreeGrafter"/>
</dbReference>
<dbReference type="GO" id="GO:0008658">
    <property type="term" value="F:penicillin binding"/>
    <property type="evidence" value="ECO:0007669"/>
    <property type="project" value="InterPro"/>
</dbReference>
<dbReference type="Pfam" id="PF00905">
    <property type="entry name" value="Transpeptidase"/>
    <property type="match status" value="1"/>
</dbReference>
<keyword evidence="4" id="KW-1133">Transmembrane helix</keyword>
<evidence type="ECO:0000259" key="5">
    <source>
        <dbReference type="Pfam" id="PF00905"/>
    </source>
</evidence>
<feature type="domain" description="Penicillin-binding protein dimerisation" evidence="6">
    <location>
        <begin position="67"/>
        <end position="173"/>
    </location>
</feature>
<evidence type="ECO:0000256" key="3">
    <source>
        <dbReference type="ARBA" id="ARBA00023136"/>
    </source>
</evidence>
<dbReference type="Proteomes" id="UP000282977">
    <property type="component" value="Unassembled WGS sequence"/>
</dbReference>
<dbReference type="OrthoDB" id="9789078at2"/>
<dbReference type="RefSeq" id="WP_127690225.1">
    <property type="nucleotide sequence ID" value="NZ_RZUL01000002.1"/>
</dbReference>
<protein>
    <submittedName>
        <fullName evidence="7">Penicillin-binding protein 2</fullName>
    </submittedName>
</protein>
<dbReference type="SUPFAM" id="SSF56601">
    <property type="entry name" value="beta-lactamase/transpeptidase-like"/>
    <property type="match status" value="1"/>
</dbReference>
<accession>A0A437J9H2</accession>
<keyword evidence="2" id="KW-0378">Hydrolase</keyword>
<comment type="subcellular location">
    <subcellularLocation>
        <location evidence="1">Membrane</location>
    </subcellularLocation>
</comment>
<organism evidence="7 8">
    <name type="scientific">Sphingobium algorifonticola</name>
    <dbReference type="NCBI Taxonomy" id="2008318"/>
    <lineage>
        <taxon>Bacteria</taxon>
        <taxon>Pseudomonadati</taxon>
        <taxon>Pseudomonadota</taxon>
        <taxon>Alphaproteobacteria</taxon>
        <taxon>Sphingomonadales</taxon>
        <taxon>Sphingomonadaceae</taxon>
        <taxon>Sphingobium</taxon>
    </lineage>
</organism>
<keyword evidence="8" id="KW-1185">Reference proteome</keyword>
<dbReference type="GO" id="GO:0071555">
    <property type="term" value="P:cell wall organization"/>
    <property type="evidence" value="ECO:0007669"/>
    <property type="project" value="TreeGrafter"/>
</dbReference>
<evidence type="ECO:0000256" key="2">
    <source>
        <dbReference type="ARBA" id="ARBA00022645"/>
    </source>
</evidence>
<dbReference type="EMBL" id="RZUL01000002">
    <property type="protein sequence ID" value="RVT42040.1"/>
    <property type="molecule type" value="Genomic_DNA"/>
</dbReference>
<dbReference type="InterPro" id="IPR001460">
    <property type="entry name" value="PCN-bd_Tpept"/>
</dbReference>
<evidence type="ECO:0000313" key="8">
    <source>
        <dbReference type="Proteomes" id="UP000282977"/>
    </source>
</evidence>
<dbReference type="GO" id="GO:0004180">
    <property type="term" value="F:carboxypeptidase activity"/>
    <property type="evidence" value="ECO:0007669"/>
    <property type="project" value="UniProtKB-KW"/>
</dbReference>